<feature type="transmembrane region" description="Helical" evidence="1">
    <location>
        <begin position="20"/>
        <end position="46"/>
    </location>
</feature>
<dbReference type="InterPro" id="IPR036259">
    <property type="entry name" value="MFS_trans_sf"/>
</dbReference>
<dbReference type="HOGENOM" id="CLU_494607_0_0_1"/>
<gene>
    <name evidence="2" type="ORF">NEMVEDRAFT_v1g243160</name>
</gene>
<accession>A7S697</accession>
<protein>
    <submittedName>
        <fullName evidence="2">Uncharacterized protein</fullName>
    </submittedName>
</protein>
<dbReference type="EMBL" id="DS469586">
    <property type="protein sequence ID" value="EDO40778.1"/>
    <property type="molecule type" value="Genomic_DNA"/>
</dbReference>
<feature type="transmembrane region" description="Helical" evidence="1">
    <location>
        <begin position="185"/>
        <end position="208"/>
    </location>
</feature>
<dbReference type="PhylomeDB" id="A7S697"/>
<dbReference type="eggNOG" id="KOG2504">
    <property type="taxonomic scope" value="Eukaryota"/>
</dbReference>
<feature type="transmembrane region" description="Helical" evidence="1">
    <location>
        <begin position="58"/>
        <end position="80"/>
    </location>
</feature>
<proteinExistence type="predicted"/>
<organism evidence="2 3">
    <name type="scientific">Nematostella vectensis</name>
    <name type="common">Starlet sea anemone</name>
    <dbReference type="NCBI Taxonomy" id="45351"/>
    <lineage>
        <taxon>Eukaryota</taxon>
        <taxon>Metazoa</taxon>
        <taxon>Cnidaria</taxon>
        <taxon>Anthozoa</taxon>
        <taxon>Hexacorallia</taxon>
        <taxon>Actiniaria</taxon>
        <taxon>Edwardsiidae</taxon>
        <taxon>Nematostella</taxon>
    </lineage>
</organism>
<dbReference type="AlphaFoldDB" id="A7S697"/>
<keyword evidence="1" id="KW-1133">Transmembrane helix</keyword>
<dbReference type="Gene3D" id="1.20.1250.20">
    <property type="entry name" value="MFS general substrate transporter like domains"/>
    <property type="match status" value="1"/>
</dbReference>
<evidence type="ECO:0000256" key="1">
    <source>
        <dbReference type="SAM" id="Phobius"/>
    </source>
</evidence>
<dbReference type="PANTHER" id="PTHR33309">
    <property type="entry name" value="KERATIN, ULTRA HIGH-SULFUR MATRIX PROTEIN-LIKE"/>
    <property type="match status" value="1"/>
</dbReference>
<dbReference type="SUPFAM" id="SSF103473">
    <property type="entry name" value="MFS general substrate transporter"/>
    <property type="match status" value="1"/>
</dbReference>
<dbReference type="GO" id="GO:0005886">
    <property type="term" value="C:plasma membrane"/>
    <property type="evidence" value="ECO:0000318"/>
    <property type="project" value="GO_Central"/>
</dbReference>
<feature type="transmembrane region" description="Helical" evidence="1">
    <location>
        <begin position="251"/>
        <end position="271"/>
    </location>
</feature>
<reference evidence="2 3" key="1">
    <citation type="journal article" date="2007" name="Science">
        <title>Sea anemone genome reveals ancestral eumetazoan gene repertoire and genomic organization.</title>
        <authorList>
            <person name="Putnam N.H."/>
            <person name="Srivastava M."/>
            <person name="Hellsten U."/>
            <person name="Dirks B."/>
            <person name="Chapman J."/>
            <person name="Salamov A."/>
            <person name="Terry A."/>
            <person name="Shapiro H."/>
            <person name="Lindquist E."/>
            <person name="Kapitonov V.V."/>
            <person name="Jurka J."/>
            <person name="Genikhovich G."/>
            <person name="Grigoriev I.V."/>
            <person name="Lucas S.M."/>
            <person name="Steele R.E."/>
            <person name="Finnerty J.R."/>
            <person name="Technau U."/>
            <person name="Martindale M.Q."/>
            <person name="Rokhsar D.S."/>
        </authorList>
    </citation>
    <scope>NUCLEOTIDE SEQUENCE [LARGE SCALE GENOMIC DNA]</scope>
    <source>
        <strain evidence="3">CH2 X CH6</strain>
    </source>
</reference>
<dbReference type="PANTHER" id="PTHR33309:SF1">
    <property type="entry name" value="MYB_SANT-LIKE DNA-BINDING DOMAIN-CONTAINING PROTEIN"/>
    <property type="match status" value="1"/>
</dbReference>
<dbReference type="InParanoid" id="A7S697"/>
<feature type="transmembrane region" description="Helical" evidence="1">
    <location>
        <begin position="220"/>
        <end position="239"/>
    </location>
</feature>
<evidence type="ECO:0000313" key="3">
    <source>
        <dbReference type="Proteomes" id="UP000001593"/>
    </source>
</evidence>
<keyword evidence="1" id="KW-0812">Transmembrane</keyword>
<feature type="transmembrane region" description="Helical" evidence="1">
    <location>
        <begin position="277"/>
        <end position="301"/>
    </location>
</feature>
<dbReference type="Pfam" id="PF07690">
    <property type="entry name" value="MFS_1"/>
    <property type="match status" value="1"/>
</dbReference>
<name>A7S697_NEMVE</name>
<dbReference type="InterPro" id="IPR011701">
    <property type="entry name" value="MFS"/>
</dbReference>
<dbReference type="Proteomes" id="UP000001593">
    <property type="component" value="Unassembled WGS sequence"/>
</dbReference>
<keyword evidence="1" id="KW-0472">Membrane</keyword>
<feature type="transmembrane region" description="Helical" evidence="1">
    <location>
        <begin position="86"/>
        <end position="107"/>
    </location>
</feature>
<sequence length="551" mass="60937">MAGVIMCTVSVVVMSFTENIIQMFFAYSLPYGLGSCFVFISGVFVINKYFNKRHALALGIYNTGVNIGVLTLAPLCQVIIEKYGWRSMYRIMTAIVGLAFFLTLTFNPNAMSDEQKKEQVILEPNGTIISGFEEQRSVTDTDVALNKEMKFEEVELESVTEQEASDVEKPLTSCEMITTTLRTPAYMIATVTLFLEIFTSSVIFVHLVEYGSEVGISSQQGANLFIYIGICSLLFSIISGRILDIPSVNPFHINQVAAVTMGTSILLLPLATKYTHFAVFSAFFGAGLGAFFTTVVLLLMFTVKERLIIVAYPMGEMLISIGNAAGPPTIASAYVLFMHSPLGQPVYPLPRKSGKPINFFIYDVMGREFVTRVYVQAGTRVRHASLCTGGGESSSREAMYRRGREFVTRVYVQAGTRVRHASLCTGGDESSSRKAMYRRGREFVTRGYVQAGTRVRHASLCTGGDESSSPEAMYRRGREFVTRGYVQAGTRVRHARLCTGGDESSSPETMYRRGLEFVTRGYVQAGTRVRHPNYVQAGTRVRHPRLCTGGD</sequence>
<keyword evidence="3" id="KW-1185">Reference proteome</keyword>
<dbReference type="GO" id="GO:0008028">
    <property type="term" value="F:monocarboxylic acid transmembrane transporter activity"/>
    <property type="evidence" value="ECO:0000318"/>
    <property type="project" value="GO_Central"/>
</dbReference>
<evidence type="ECO:0000313" key="2">
    <source>
        <dbReference type="EMBL" id="EDO40778.1"/>
    </source>
</evidence>